<evidence type="ECO:0000313" key="2">
    <source>
        <dbReference type="EMBL" id="QAB14465.1"/>
    </source>
</evidence>
<feature type="chain" id="PRO_5019529492" evidence="1">
    <location>
        <begin position="35"/>
        <end position="59"/>
    </location>
</feature>
<evidence type="ECO:0000256" key="1">
    <source>
        <dbReference type="SAM" id="SignalP"/>
    </source>
</evidence>
<dbReference type="AlphaFoldDB" id="A0A451G4Q7"/>
<feature type="signal peptide" evidence="1">
    <location>
        <begin position="1"/>
        <end position="34"/>
    </location>
</feature>
<dbReference type="EMBL" id="CP035033">
    <property type="protein sequence ID" value="QAB14465.1"/>
    <property type="molecule type" value="Genomic_DNA"/>
</dbReference>
<keyword evidence="1" id="KW-0732">Signal</keyword>
<sequence>MMKSATQAHLKPYGLKRYWLLFFACLLVARPAIAAESMGDSVATNYAQPNQPISPNKMA</sequence>
<protein>
    <submittedName>
        <fullName evidence="2">Uncharacterized protein</fullName>
    </submittedName>
</protein>
<organism evidence="2 3">
    <name type="scientific">Hydrogenovibrio thermophilus</name>
    <dbReference type="NCBI Taxonomy" id="265883"/>
    <lineage>
        <taxon>Bacteria</taxon>
        <taxon>Pseudomonadati</taxon>
        <taxon>Pseudomonadota</taxon>
        <taxon>Gammaproteobacteria</taxon>
        <taxon>Thiotrichales</taxon>
        <taxon>Piscirickettsiaceae</taxon>
        <taxon>Hydrogenovibrio</taxon>
    </lineage>
</organism>
<reference evidence="2 3" key="1">
    <citation type="journal article" date="2018" name="Environ. Microbiol.">
        <title>Genomes of ubiquitous marine and hypersaline Hydrogenovibrio, Thiomicrorhabdus and Thiomicrospira spp. encode a diversity of mechanisms to sustain chemolithoautotrophy in heterogeneous environments.</title>
        <authorList>
            <person name="Scott K.M."/>
            <person name="Williams J."/>
            <person name="Porter C.M.B."/>
            <person name="Russel S."/>
            <person name="Harmer T.L."/>
            <person name="Paul J.H."/>
            <person name="Antonen K.M."/>
            <person name="Bridges M.K."/>
            <person name="Camper G.J."/>
            <person name="Campla C.K."/>
            <person name="Casella L.G."/>
            <person name="Chase E."/>
            <person name="Conrad J.W."/>
            <person name="Cruz M.C."/>
            <person name="Dunlap D.S."/>
            <person name="Duran L."/>
            <person name="Fahsbender E.M."/>
            <person name="Goldsmith D.B."/>
            <person name="Keeley R.F."/>
            <person name="Kondoff M.R."/>
            <person name="Kussy B.I."/>
            <person name="Lane M.K."/>
            <person name="Lawler S."/>
            <person name="Leigh B.A."/>
            <person name="Lewis C."/>
            <person name="Lostal L.M."/>
            <person name="Marking D."/>
            <person name="Mancera P.A."/>
            <person name="McClenthan E.C."/>
            <person name="McIntyre E.A."/>
            <person name="Mine J.A."/>
            <person name="Modi S."/>
            <person name="Moore B.D."/>
            <person name="Morgan W.A."/>
            <person name="Nelson K.M."/>
            <person name="Nguyen K.N."/>
            <person name="Ogburn N."/>
            <person name="Parrino D.G."/>
            <person name="Pedapudi A.D."/>
            <person name="Pelham R.P."/>
            <person name="Preece A.M."/>
            <person name="Rampersad E.A."/>
            <person name="Richardson J.C."/>
            <person name="Rodgers C.M."/>
            <person name="Schaffer B.L."/>
            <person name="Sheridan N.E."/>
            <person name="Solone M.R."/>
            <person name="Staley Z.R."/>
            <person name="Tabuchi M."/>
            <person name="Waide R.J."/>
            <person name="Wanjugi P.W."/>
            <person name="Young S."/>
            <person name="Clum A."/>
            <person name="Daum C."/>
            <person name="Huntemann M."/>
            <person name="Ivanova N."/>
            <person name="Kyrpides N."/>
            <person name="Mikhailova N."/>
            <person name="Palaniappan K."/>
            <person name="Pillay M."/>
            <person name="Reddy T.B.K."/>
            <person name="Shapiro N."/>
            <person name="Stamatis D."/>
            <person name="Varghese N."/>
            <person name="Woyke T."/>
            <person name="Boden R."/>
            <person name="Freyermuth S.K."/>
            <person name="Kerfeld C.A."/>
        </authorList>
    </citation>
    <scope>NUCLEOTIDE SEQUENCE [LARGE SCALE GENOMIC DNA]</scope>
    <source>
        <strain evidence="2 3">JR-2</strain>
    </source>
</reference>
<proteinExistence type="predicted"/>
<keyword evidence="3" id="KW-1185">Reference proteome</keyword>
<dbReference type="Proteomes" id="UP000285478">
    <property type="component" value="Chromosome"/>
</dbReference>
<evidence type="ECO:0000313" key="3">
    <source>
        <dbReference type="Proteomes" id="UP000285478"/>
    </source>
</evidence>
<accession>A0A451G4Q7</accession>
<dbReference type="KEGG" id="htr:EPV75_01675"/>
<gene>
    <name evidence="2" type="ORF">EPV75_01675</name>
</gene>
<name>A0A451G4Q7_9GAMM</name>
<dbReference type="RefSeq" id="WP_128384268.1">
    <property type="nucleotide sequence ID" value="NZ_CP035033.1"/>
</dbReference>